<dbReference type="PANTHER" id="PTHR23023">
    <property type="entry name" value="DIMETHYLANILINE MONOOXYGENASE"/>
    <property type="match status" value="1"/>
</dbReference>
<dbReference type="InterPro" id="IPR020946">
    <property type="entry name" value="Flavin_mOase-like"/>
</dbReference>
<comment type="similarity">
    <text evidence="1">Belongs to the FMO family.</text>
</comment>
<dbReference type="AlphaFoldDB" id="A0A3N1P2U3"/>
<evidence type="ECO:0000256" key="5">
    <source>
        <dbReference type="ARBA" id="ARBA00023002"/>
    </source>
</evidence>
<dbReference type="PIRSF" id="PIRSF000332">
    <property type="entry name" value="FMO"/>
    <property type="match status" value="1"/>
</dbReference>
<dbReference type="EMBL" id="RJUK01000001">
    <property type="protein sequence ID" value="ROQ21050.1"/>
    <property type="molecule type" value="Genomic_DNA"/>
</dbReference>
<organism evidence="6 7">
    <name type="scientific">Marinimicrobium koreense</name>
    <dbReference type="NCBI Taxonomy" id="306545"/>
    <lineage>
        <taxon>Bacteria</taxon>
        <taxon>Pseudomonadati</taxon>
        <taxon>Pseudomonadota</taxon>
        <taxon>Gammaproteobacteria</taxon>
        <taxon>Cellvibrionales</taxon>
        <taxon>Cellvibrionaceae</taxon>
        <taxon>Marinimicrobium</taxon>
    </lineage>
</organism>
<dbReference type="Pfam" id="PF00743">
    <property type="entry name" value="FMO-like"/>
    <property type="match status" value="1"/>
</dbReference>
<dbReference type="OrthoDB" id="9766402at2"/>
<accession>A0A3N1P2U3</accession>
<name>A0A3N1P2U3_9GAMM</name>
<evidence type="ECO:0000256" key="3">
    <source>
        <dbReference type="ARBA" id="ARBA00022827"/>
    </source>
</evidence>
<dbReference type="Proteomes" id="UP000273643">
    <property type="component" value="Unassembled WGS sequence"/>
</dbReference>
<evidence type="ECO:0000313" key="6">
    <source>
        <dbReference type="EMBL" id="ROQ21050.1"/>
    </source>
</evidence>
<keyword evidence="6" id="KW-0503">Monooxygenase</keyword>
<gene>
    <name evidence="6" type="ORF">EDC38_1671</name>
</gene>
<dbReference type="InterPro" id="IPR050346">
    <property type="entry name" value="FMO-like"/>
</dbReference>
<dbReference type="InterPro" id="IPR000960">
    <property type="entry name" value="Flavin_mOase"/>
</dbReference>
<evidence type="ECO:0000256" key="1">
    <source>
        <dbReference type="ARBA" id="ARBA00009183"/>
    </source>
</evidence>
<evidence type="ECO:0000256" key="4">
    <source>
        <dbReference type="ARBA" id="ARBA00022857"/>
    </source>
</evidence>
<dbReference type="InterPro" id="IPR036188">
    <property type="entry name" value="FAD/NAD-bd_sf"/>
</dbReference>
<dbReference type="GO" id="GO:0050660">
    <property type="term" value="F:flavin adenine dinucleotide binding"/>
    <property type="evidence" value="ECO:0007669"/>
    <property type="project" value="InterPro"/>
</dbReference>
<comment type="caution">
    <text evidence="6">The sequence shown here is derived from an EMBL/GenBank/DDBJ whole genome shotgun (WGS) entry which is preliminary data.</text>
</comment>
<protein>
    <submittedName>
        <fullName evidence="6">Dimethylaniline monooxygenase (N-oxide forming)</fullName>
    </submittedName>
</protein>
<dbReference type="GO" id="GO:0004499">
    <property type="term" value="F:N,N-dimethylaniline monooxygenase activity"/>
    <property type="evidence" value="ECO:0007669"/>
    <property type="project" value="InterPro"/>
</dbReference>
<dbReference type="PRINTS" id="PR00370">
    <property type="entry name" value="FMOXYGENASE"/>
</dbReference>
<keyword evidence="3" id="KW-0274">FAD</keyword>
<keyword evidence="4" id="KW-0521">NADP</keyword>
<keyword evidence="2" id="KW-0285">Flavoprotein</keyword>
<keyword evidence="7" id="KW-1185">Reference proteome</keyword>
<proteinExistence type="inferred from homology"/>
<dbReference type="GO" id="GO:0050661">
    <property type="term" value="F:NADP binding"/>
    <property type="evidence" value="ECO:0007669"/>
    <property type="project" value="InterPro"/>
</dbReference>
<keyword evidence="5" id="KW-0560">Oxidoreductase</keyword>
<dbReference type="RefSeq" id="WP_123638100.1">
    <property type="nucleotide sequence ID" value="NZ_RJUK01000001.1"/>
</dbReference>
<dbReference type="SUPFAM" id="SSF51905">
    <property type="entry name" value="FAD/NAD(P)-binding domain"/>
    <property type="match status" value="2"/>
</dbReference>
<reference evidence="6 7" key="1">
    <citation type="submission" date="2018-11" db="EMBL/GenBank/DDBJ databases">
        <title>Genomic Encyclopedia of Type Strains, Phase IV (KMG-IV): sequencing the most valuable type-strain genomes for metagenomic binning, comparative biology and taxonomic classification.</title>
        <authorList>
            <person name="Goeker M."/>
        </authorList>
    </citation>
    <scope>NUCLEOTIDE SEQUENCE [LARGE SCALE GENOMIC DNA]</scope>
    <source>
        <strain evidence="6 7">DSM 16974</strain>
    </source>
</reference>
<dbReference type="Gene3D" id="3.50.50.60">
    <property type="entry name" value="FAD/NAD(P)-binding domain"/>
    <property type="match status" value="1"/>
</dbReference>
<evidence type="ECO:0000256" key="2">
    <source>
        <dbReference type="ARBA" id="ARBA00022630"/>
    </source>
</evidence>
<evidence type="ECO:0000313" key="7">
    <source>
        <dbReference type="Proteomes" id="UP000273643"/>
    </source>
</evidence>
<sequence length="529" mass="60454">MKRKVAVIGAGLSGIAAVKELKEEGHEVTCFEKNSSFGGVFSLDGFSYESLNLTVTNYFMAFSDYVPTEERIKFWTAKNYRDYLNRYMAKNDIFPCIQLNTVVLSIEQKGEQWVVKTQKDGAGVERHTFDAVAVCSGMFQEPKIPDVDGLDSFEGSVFHSKDYVFKEAFEGKKVLCVGLGESSSDITSEISTVSDKCILSLRRYPAVAPRVIPFQKDPFFTIDTSVFTSRVIHHLPHKEHRNLVDKFLSKSLVSRNPAMVRRTEWTKASGSPVHQVITKNERLFTHIVDGEVEANFSGIEQITKDSVIFKDGISEKIDAIMFCTGFKTTFPFMDVKIQNTRDLYKQMFHRDFDKTLAFIGFARPHQGGIPSLSEMQSRYFALLCSDKRELPSQSERDRQAKKDRMSWEDEYHLTPHVSSLVNYNTYIDSLADLVGCKPEIPSFFKDRKMYLKMWFGTQFSAQYRLNGPHAKPEAARKFLESFPIAYPKKRMYGLLLKKVMYDLKGRLLKARAVNSELARMQGQVANYDL</sequence>